<keyword evidence="1" id="KW-0732">Signal</keyword>
<protein>
    <submittedName>
        <fullName evidence="2">Uncharacterized protein</fullName>
    </submittedName>
</protein>
<evidence type="ECO:0000256" key="1">
    <source>
        <dbReference type="SAM" id="SignalP"/>
    </source>
</evidence>
<name>A0A6I3LTX0_9FLAO</name>
<proteinExistence type="predicted"/>
<comment type="caution">
    <text evidence="2">The sequence shown here is derived from an EMBL/GenBank/DDBJ whole genome shotgun (WGS) entry which is preliminary data.</text>
</comment>
<dbReference type="EMBL" id="WMJX01000074">
    <property type="protein sequence ID" value="MTG99392.1"/>
    <property type="molecule type" value="Genomic_DNA"/>
</dbReference>
<dbReference type="OrthoDB" id="705292at2"/>
<gene>
    <name evidence="2" type="ORF">GJV76_14900</name>
</gene>
<accession>A0A6I3LTX0</accession>
<feature type="signal peptide" evidence="1">
    <location>
        <begin position="1"/>
        <end position="24"/>
    </location>
</feature>
<dbReference type="RefSeq" id="WP_155093381.1">
    <property type="nucleotide sequence ID" value="NZ_CP102754.1"/>
</dbReference>
<reference evidence="2 3" key="1">
    <citation type="submission" date="2019-11" db="EMBL/GenBank/DDBJ databases">
        <title>Genome of Strain BIT-d1.</title>
        <authorList>
            <person name="Yang Y."/>
        </authorList>
    </citation>
    <scope>NUCLEOTIDE SEQUENCE [LARGE SCALE GENOMIC DNA]</scope>
    <source>
        <strain evidence="2 3">BIT-d1</strain>
    </source>
</reference>
<evidence type="ECO:0000313" key="3">
    <source>
        <dbReference type="Proteomes" id="UP000438760"/>
    </source>
</evidence>
<sequence length="182" mass="20175">MKMNIKWSIGIISMLLLTSVSTYAQQVTIGKESIEFKSSILEFADMQNKGMVLPVFAKDNLDKESVAGTLFLDETQKKVLLFLGEEKYMDLSVTPGEVNLEYYNGVQEISGVQSSISLEPNLTIPGVLVLQSDSKALVLPRVESPHLNIKNPTAGTIAYDTNSKMLCIYNGKDWSFWASDVK</sequence>
<feature type="chain" id="PRO_5026305224" evidence="1">
    <location>
        <begin position="25"/>
        <end position="182"/>
    </location>
</feature>
<dbReference type="Proteomes" id="UP000438760">
    <property type="component" value="Unassembled WGS sequence"/>
</dbReference>
<dbReference type="AlphaFoldDB" id="A0A6I3LTX0"/>
<organism evidence="2 3">
    <name type="scientific">Myroides albus</name>
    <dbReference type="NCBI Taxonomy" id="2562892"/>
    <lineage>
        <taxon>Bacteria</taxon>
        <taxon>Pseudomonadati</taxon>
        <taxon>Bacteroidota</taxon>
        <taxon>Flavobacteriia</taxon>
        <taxon>Flavobacteriales</taxon>
        <taxon>Flavobacteriaceae</taxon>
        <taxon>Myroides</taxon>
    </lineage>
</organism>
<evidence type="ECO:0000313" key="2">
    <source>
        <dbReference type="EMBL" id="MTG99392.1"/>
    </source>
</evidence>
<keyword evidence="3" id="KW-1185">Reference proteome</keyword>